<organism evidence="1 2">
    <name type="scientific">Brachionus plicatilis</name>
    <name type="common">Marine rotifer</name>
    <name type="synonym">Brachionus muelleri</name>
    <dbReference type="NCBI Taxonomy" id="10195"/>
    <lineage>
        <taxon>Eukaryota</taxon>
        <taxon>Metazoa</taxon>
        <taxon>Spiralia</taxon>
        <taxon>Gnathifera</taxon>
        <taxon>Rotifera</taxon>
        <taxon>Eurotatoria</taxon>
        <taxon>Monogononta</taxon>
        <taxon>Pseudotrocha</taxon>
        <taxon>Ploima</taxon>
        <taxon>Brachionidae</taxon>
        <taxon>Brachionus</taxon>
    </lineage>
</organism>
<keyword evidence="2" id="KW-1185">Reference proteome</keyword>
<dbReference type="Proteomes" id="UP000276133">
    <property type="component" value="Unassembled WGS sequence"/>
</dbReference>
<sequence length="72" mass="8346">MSVCRERVYARSRSTCTSSTDSDECMQLHSEPSAYTVMSSSHERAKESYLNIFFINLENKNEISKEEKDMKV</sequence>
<evidence type="ECO:0000313" key="2">
    <source>
        <dbReference type="Proteomes" id="UP000276133"/>
    </source>
</evidence>
<gene>
    <name evidence="1" type="ORF">BpHYR1_006130</name>
</gene>
<name>A0A3M7Q519_BRAPC</name>
<evidence type="ECO:0000313" key="1">
    <source>
        <dbReference type="EMBL" id="RNA06413.1"/>
    </source>
</evidence>
<dbReference type="AlphaFoldDB" id="A0A3M7Q519"/>
<accession>A0A3M7Q519</accession>
<dbReference type="EMBL" id="REGN01007400">
    <property type="protein sequence ID" value="RNA06413.1"/>
    <property type="molecule type" value="Genomic_DNA"/>
</dbReference>
<proteinExistence type="predicted"/>
<reference evidence="1 2" key="1">
    <citation type="journal article" date="2018" name="Sci. Rep.">
        <title>Genomic signatures of local adaptation to the degree of environmental predictability in rotifers.</title>
        <authorList>
            <person name="Franch-Gras L."/>
            <person name="Hahn C."/>
            <person name="Garcia-Roger E.M."/>
            <person name="Carmona M.J."/>
            <person name="Serra M."/>
            <person name="Gomez A."/>
        </authorList>
    </citation>
    <scope>NUCLEOTIDE SEQUENCE [LARGE SCALE GENOMIC DNA]</scope>
    <source>
        <strain evidence="1">HYR1</strain>
    </source>
</reference>
<comment type="caution">
    <text evidence="1">The sequence shown here is derived from an EMBL/GenBank/DDBJ whole genome shotgun (WGS) entry which is preliminary data.</text>
</comment>
<protein>
    <submittedName>
        <fullName evidence="1">Uncharacterized protein</fullName>
    </submittedName>
</protein>